<comment type="subcellular location">
    <subcellularLocation>
        <location evidence="1">Cell membrane</location>
        <topology evidence="1">Peripheral membrane protein</topology>
    </subcellularLocation>
</comment>
<feature type="compositionally biased region" description="Basic and acidic residues" evidence="7">
    <location>
        <begin position="568"/>
        <end position="578"/>
    </location>
</feature>
<protein>
    <recommendedName>
        <fullName evidence="8">Glycosyltransferase 2-like domain-containing protein</fullName>
    </recommendedName>
</protein>
<organism evidence="9 10">
    <name type="scientific">Streptomyces olivaceiscleroticus</name>
    <dbReference type="NCBI Taxonomy" id="68245"/>
    <lineage>
        <taxon>Bacteria</taxon>
        <taxon>Bacillati</taxon>
        <taxon>Actinomycetota</taxon>
        <taxon>Actinomycetes</taxon>
        <taxon>Kitasatosporales</taxon>
        <taxon>Streptomycetaceae</taxon>
        <taxon>Streptomyces</taxon>
    </lineage>
</organism>
<name>A0ABP3JJH4_9ACTN</name>
<evidence type="ECO:0000256" key="1">
    <source>
        <dbReference type="ARBA" id="ARBA00004202"/>
    </source>
</evidence>
<evidence type="ECO:0000313" key="9">
    <source>
        <dbReference type="EMBL" id="GAA0453761.1"/>
    </source>
</evidence>
<evidence type="ECO:0000259" key="8">
    <source>
        <dbReference type="Pfam" id="PF00535"/>
    </source>
</evidence>
<evidence type="ECO:0000256" key="7">
    <source>
        <dbReference type="SAM" id="MobiDB-lite"/>
    </source>
</evidence>
<reference evidence="10" key="1">
    <citation type="journal article" date="2019" name="Int. J. Syst. Evol. Microbiol.">
        <title>The Global Catalogue of Microorganisms (GCM) 10K type strain sequencing project: providing services to taxonomists for standard genome sequencing and annotation.</title>
        <authorList>
            <consortium name="The Broad Institute Genomics Platform"/>
            <consortium name="The Broad Institute Genome Sequencing Center for Infectious Disease"/>
            <person name="Wu L."/>
            <person name="Ma J."/>
        </authorList>
    </citation>
    <scope>NUCLEOTIDE SEQUENCE [LARGE SCALE GENOMIC DNA]</scope>
    <source>
        <strain evidence="10">JCM 4805</strain>
    </source>
</reference>
<proteinExistence type="inferred from homology"/>
<dbReference type="InterPro" id="IPR007554">
    <property type="entry name" value="Glycerophosphate_synth"/>
</dbReference>
<dbReference type="SUPFAM" id="SSF53756">
    <property type="entry name" value="UDP-Glycosyltransferase/glycogen phosphorylase"/>
    <property type="match status" value="1"/>
</dbReference>
<dbReference type="InterPro" id="IPR043149">
    <property type="entry name" value="TagF_N"/>
</dbReference>
<dbReference type="InterPro" id="IPR001173">
    <property type="entry name" value="Glyco_trans_2-like"/>
</dbReference>
<evidence type="ECO:0000256" key="4">
    <source>
        <dbReference type="ARBA" id="ARBA00022679"/>
    </source>
</evidence>
<keyword evidence="4" id="KW-0808">Transferase</keyword>
<dbReference type="PANTHER" id="PTHR37316:SF3">
    <property type="entry name" value="TEICHOIC ACID GLYCEROL-PHOSPHATE TRANSFERASE"/>
    <property type="match status" value="1"/>
</dbReference>
<evidence type="ECO:0000313" key="10">
    <source>
        <dbReference type="Proteomes" id="UP001500909"/>
    </source>
</evidence>
<dbReference type="PANTHER" id="PTHR37316">
    <property type="entry name" value="TEICHOIC ACID GLYCEROL-PHOSPHATE PRIMASE"/>
    <property type="match status" value="1"/>
</dbReference>
<dbReference type="Pfam" id="PF04464">
    <property type="entry name" value="Glyphos_transf"/>
    <property type="match status" value="1"/>
</dbReference>
<accession>A0ABP3JJH4</accession>
<dbReference type="InterPro" id="IPR051612">
    <property type="entry name" value="Teichoic_Acid_Biosynth"/>
</dbReference>
<dbReference type="InterPro" id="IPR043148">
    <property type="entry name" value="TagF_C"/>
</dbReference>
<dbReference type="CDD" id="cd00761">
    <property type="entry name" value="Glyco_tranf_GTA_type"/>
    <property type="match status" value="1"/>
</dbReference>
<comment type="similarity">
    <text evidence="2">Belongs to the CDP-glycerol glycerophosphotransferase family.</text>
</comment>
<dbReference type="Gene3D" id="3.40.50.11820">
    <property type="match status" value="1"/>
</dbReference>
<dbReference type="Gene3D" id="3.40.50.12580">
    <property type="match status" value="1"/>
</dbReference>
<sequence>MSRASPAKGVVSSMDPRLTVVVPIYNVEEYLPECLRSVAAQTLRELDVVLVDDGSTDSGPELAREFAARDPRFRLVRQANGGLGHARNTGARHADPRTAYLTFMDSDDVLPPRAYEGLVSLLEESGSDFATGNVWRLTAEGRSQAWQHKTMTRTVRGTHISRDLSLLADRVAWNKVFRRTFWDRHGLAFPEGVLYEDTPLTIPAHFLAEAVDVLHEHVYYWRIREGSITRRRTDVKGVRDRIAAVDGVSRFLADPERTRWSRYKRDYDRSVLVDDLQYFIDALPMAGEEYHRVFMAGARDFLSRIDASLYAELPVEQRMKWALIREGRLDDLLRLLEYQQRNAAGFHVAGPPLRKRAVLAVGGGRPIPLPPAVTRLGAQDLPVRARLREAVWRDGKLVLRGYAYIRNIAAPGRLSCLKAAVLMSGKRRVVLPVRSVPAPDATHHSRQEQHCYDGAGFEITVDPKRLAKGGTFTPGQWKAGIVVAGAGVVRPAALRALDTGSGAAPLPHEVADGMRLVPWYKDGRLHLSVERTVRRLTGRRAAGDGAAELTVRDDSANAPVALRLTRRGPGEPVERPLTGDEVTPEGTGHRLTLRIDPAALTVPAAAAGELPEGLGEETGATWDPVLVYGDGRTARIAADPTEPAGRQVDGSGRELVVTATAAGNLVLHTRAPEPFADRLAWRPDGTLEVAGVLPGAAAGSARIGVVLRHSRFATEAVFAADRDGERFTAALRPAAVPSCGGDLPLREGRWYLFLRPAEPGAGRPEDGPPDAGDLPVRLCPTLFAALPAACPSAPKPLIVDRRFHDRVFLEAGPAVPDADRGPYRQRLLREEHYPRRRSRPLRDTVLFSSFDGRCGGDSPRAVHEELARREPAVEHLWVVRDARGKAPAGTRPVLLGSAEWHEALARSRRVVTNTHLPEWFVRRAGQQVLQTWHGTPVKRIGTDLAGTLCADLVHLWPQPRRGHQWSVLLSPNAHSTALLGRALGYEGEIRETGLPRTDVLVSGGSGDRAEPARRVRERLGIPADKKVVLYAPTQRDDKAYDADHYQLHLPLDLAHAAAALGDDHVLLLRSHPLVADRVPGRADGFVRDVSDFPDAMELLCAADVLVTDYSSLAVDFANTGRPVLFLTPDLAHFRDTVRGFTFDFEAQAPGPLLSDTAELVAALRDLDGVARRHADAYARFRTAYCARDDGGAAARAADLLLG</sequence>
<feature type="region of interest" description="Disordered" evidence="7">
    <location>
        <begin position="567"/>
        <end position="588"/>
    </location>
</feature>
<keyword evidence="10" id="KW-1185">Reference proteome</keyword>
<dbReference type="SUPFAM" id="SSF53448">
    <property type="entry name" value="Nucleotide-diphospho-sugar transferases"/>
    <property type="match status" value="1"/>
</dbReference>
<gene>
    <name evidence="9" type="ORF">GCM10010361_17330</name>
</gene>
<evidence type="ECO:0000256" key="6">
    <source>
        <dbReference type="ARBA" id="ARBA00023136"/>
    </source>
</evidence>
<evidence type="ECO:0000256" key="3">
    <source>
        <dbReference type="ARBA" id="ARBA00022475"/>
    </source>
</evidence>
<keyword evidence="5" id="KW-0777">Teichoic acid biosynthesis</keyword>
<feature type="domain" description="Glycosyltransferase 2-like" evidence="8">
    <location>
        <begin position="19"/>
        <end position="180"/>
    </location>
</feature>
<evidence type="ECO:0000256" key="5">
    <source>
        <dbReference type="ARBA" id="ARBA00022944"/>
    </source>
</evidence>
<dbReference type="Gene3D" id="3.90.550.10">
    <property type="entry name" value="Spore Coat Polysaccharide Biosynthesis Protein SpsA, Chain A"/>
    <property type="match status" value="1"/>
</dbReference>
<dbReference type="Pfam" id="PF00535">
    <property type="entry name" value="Glycos_transf_2"/>
    <property type="match status" value="1"/>
</dbReference>
<dbReference type="Proteomes" id="UP001500909">
    <property type="component" value="Unassembled WGS sequence"/>
</dbReference>
<dbReference type="EMBL" id="BAAABY010000010">
    <property type="protein sequence ID" value="GAA0453761.1"/>
    <property type="molecule type" value="Genomic_DNA"/>
</dbReference>
<keyword evidence="6" id="KW-0472">Membrane</keyword>
<dbReference type="InterPro" id="IPR029044">
    <property type="entry name" value="Nucleotide-diphossugar_trans"/>
</dbReference>
<keyword evidence="3" id="KW-1003">Cell membrane</keyword>
<comment type="caution">
    <text evidence="9">The sequence shown here is derived from an EMBL/GenBank/DDBJ whole genome shotgun (WGS) entry which is preliminary data.</text>
</comment>
<evidence type="ECO:0000256" key="2">
    <source>
        <dbReference type="ARBA" id="ARBA00010488"/>
    </source>
</evidence>